<name>A0ABV0K5B5_9CYAN</name>
<protein>
    <submittedName>
        <fullName evidence="2">Circadian clock protein KaiB</fullName>
    </submittedName>
</protein>
<dbReference type="Gene3D" id="3.40.30.10">
    <property type="entry name" value="Glutaredoxin"/>
    <property type="match status" value="1"/>
</dbReference>
<organism evidence="2 3">
    <name type="scientific">Leptolyngbya subtilissima DQ-A4</name>
    <dbReference type="NCBI Taxonomy" id="2933933"/>
    <lineage>
        <taxon>Bacteria</taxon>
        <taxon>Bacillati</taxon>
        <taxon>Cyanobacteriota</taxon>
        <taxon>Cyanophyceae</taxon>
        <taxon>Leptolyngbyales</taxon>
        <taxon>Leptolyngbyaceae</taxon>
        <taxon>Leptolyngbya group</taxon>
        <taxon>Leptolyngbya</taxon>
    </lineage>
</organism>
<keyword evidence="3" id="KW-1185">Reference proteome</keyword>
<feature type="domain" description="KaiB" evidence="1">
    <location>
        <begin position="171"/>
        <end position="253"/>
    </location>
</feature>
<dbReference type="InterPro" id="IPR039022">
    <property type="entry name" value="KaiB-like"/>
</dbReference>
<dbReference type="InterPro" id="IPR036249">
    <property type="entry name" value="Thioredoxin-like_sf"/>
</dbReference>
<dbReference type="PANTHER" id="PTHR41709:SF2">
    <property type="entry name" value="CIRCADIAN CLOCK PROTEIN KAIB2"/>
    <property type="match status" value="1"/>
</dbReference>
<dbReference type="PANTHER" id="PTHR41709">
    <property type="entry name" value="KAIB-LIKE PROTEIN 1"/>
    <property type="match status" value="1"/>
</dbReference>
<dbReference type="Pfam" id="PF07689">
    <property type="entry name" value="KaiB"/>
    <property type="match status" value="1"/>
</dbReference>
<dbReference type="SUPFAM" id="SSF52833">
    <property type="entry name" value="Thioredoxin-like"/>
    <property type="match status" value="1"/>
</dbReference>
<sequence length="253" mass="27842">MSNGAAVGAVASSFKGIALFTPGGDCVYCIDEQKRAHWHIDLCAALQTHLELPEPPYFLLPCFTATVDRWVNSATQAPVTVAEAYPRVLRFQPLLNALFSLGELQWQPNYTSAEECSVALIESYQSTFPELWECHDLVMRVEQAIAVPTPTTPLLEIPLAVDPLPQAHCFKLFVRATDTAVTEKMLRFLYTTLESTLPGAYTLQVIDVTTHPDEAEAANITATPTLIQVSPEPVRRVVGNVLSQEQMMQLLAG</sequence>
<dbReference type="RefSeq" id="WP_190701337.1">
    <property type="nucleotide sequence ID" value="NZ_JAMPKX010000003.1"/>
</dbReference>
<dbReference type="Proteomes" id="UP001482513">
    <property type="component" value="Unassembled WGS sequence"/>
</dbReference>
<dbReference type="SMART" id="SM01248">
    <property type="entry name" value="KaiB"/>
    <property type="match status" value="1"/>
</dbReference>
<comment type="caution">
    <text evidence="2">The sequence shown here is derived from an EMBL/GenBank/DDBJ whole genome shotgun (WGS) entry which is preliminary data.</text>
</comment>
<reference evidence="2 3" key="1">
    <citation type="submission" date="2022-04" db="EMBL/GenBank/DDBJ databases">
        <title>Positive selection, recombination, and allopatry shape intraspecific diversity of widespread and dominant cyanobacteria.</title>
        <authorList>
            <person name="Wei J."/>
            <person name="Shu W."/>
            <person name="Hu C."/>
        </authorList>
    </citation>
    <scope>NUCLEOTIDE SEQUENCE [LARGE SCALE GENOMIC DNA]</scope>
    <source>
        <strain evidence="2 3">DQ-A4</strain>
    </source>
</reference>
<dbReference type="InterPro" id="IPR011649">
    <property type="entry name" value="KaiB_domain"/>
</dbReference>
<gene>
    <name evidence="2" type="ORF">NC992_09570</name>
</gene>
<evidence type="ECO:0000259" key="1">
    <source>
        <dbReference type="SMART" id="SM01248"/>
    </source>
</evidence>
<accession>A0ABV0K5B5</accession>
<proteinExistence type="predicted"/>
<evidence type="ECO:0000313" key="3">
    <source>
        <dbReference type="Proteomes" id="UP001482513"/>
    </source>
</evidence>
<evidence type="ECO:0000313" key="2">
    <source>
        <dbReference type="EMBL" id="MEP0947118.1"/>
    </source>
</evidence>
<dbReference type="EMBL" id="JAMPKX010000003">
    <property type="protein sequence ID" value="MEP0947118.1"/>
    <property type="molecule type" value="Genomic_DNA"/>
</dbReference>